<evidence type="ECO:0000259" key="7">
    <source>
        <dbReference type="PROSITE" id="PS50093"/>
    </source>
</evidence>
<dbReference type="InterPro" id="IPR035986">
    <property type="entry name" value="PKD_dom_sf"/>
</dbReference>
<name>A0ABT0Z3X3_9FLAO</name>
<dbReference type="PROSITE" id="PS00136">
    <property type="entry name" value="SUBTILASE_ASP"/>
    <property type="match status" value="1"/>
</dbReference>
<dbReference type="InterPro" id="IPR034193">
    <property type="entry name" value="PCSK9_ProteinaseK-like"/>
</dbReference>
<keyword evidence="9" id="KW-1185">Reference proteome</keyword>
<feature type="active site" description="Charge relay system" evidence="5">
    <location>
        <position position="189"/>
    </location>
</feature>
<dbReference type="InterPro" id="IPR050131">
    <property type="entry name" value="Peptidase_S8_subtilisin-like"/>
</dbReference>
<dbReference type="SMART" id="SM00089">
    <property type="entry name" value="PKD"/>
    <property type="match status" value="1"/>
</dbReference>
<evidence type="ECO:0000256" key="5">
    <source>
        <dbReference type="PROSITE-ProRule" id="PRU01240"/>
    </source>
</evidence>
<dbReference type="InterPro" id="IPR000209">
    <property type="entry name" value="Peptidase_S8/S53_dom"/>
</dbReference>
<evidence type="ECO:0000256" key="6">
    <source>
        <dbReference type="RuleBase" id="RU003355"/>
    </source>
</evidence>
<keyword evidence="2 5" id="KW-0645">Protease</keyword>
<dbReference type="InterPro" id="IPR022409">
    <property type="entry name" value="PKD/Chitinase_dom"/>
</dbReference>
<dbReference type="Proteomes" id="UP001155077">
    <property type="component" value="Unassembled WGS sequence"/>
</dbReference>
<dbReference type="InterPro" id="IPR023828">
    <property type="entry name" value="Peptidase_S8_Ser-AS"/>
</dbReference>
<sequence>MSCSVDIEEDVAEPELNATPNLELRYSDRFIVVLSEKPAAQSEQAGEILDNLESNLGIPERAVVYKYRKIFSGFTAKLSQKKADALKNNPNVEYVVRDIQVENFSFESAQQDFPVWGLDRIDQRDNLLNQVYSYNSTGKGVTVYIMDTGINFSHEEFEGRASLGYDFVQNDAWFEKDPNQAPGEDCHGHGTHVAATVGGKNYGVAKDVNLVSVRVFGCKNGTLNSVVLAAVEWITENGQKPAVVNMSLGGYYSVEMDPIETAIKNSIQTGITYVIAAGNSGSDACEISPARVQQAITVAASDINNEMAGFSSYGNCVDLFAPGVGILSASHLDNNSARHMSGTSMAAPHVAGIASLFIETNLQSTPNQIHEAIVTNSTENVVMNVPEGTNNLAYSLWQETIITEPALVLEVLAYKDKGSVRAALTWNTPGDFSAGLVRVFIDGKYVTETHNDGLWFYNTGGKIPASFQICPVNFNICSASVSPVIVDDPILLPNQEPIARFGYLSNGLEFSFTDYSRDDDGEIVGWEWSLGDGTTSNLQNPTHIYSAEGYYLVTLRVTDDRGGSSTFRRNILAEEPVEPEPVNLQLSVETTKSKGRTYAHLSWTPSGTSELVQVYMDNSLKITIPNDGSESIDIGRGGGSAIIKICIPDSSYCSNEVIVEF</sequence>
<organism evidence="8 9">
    <name type="scientific">Gramella jeungdoensis</name>
    <dbReference type="NCBI Taxonomy" id="708091"/>
    <lineage>
        <taxon>Bacteria</taxon>
        <taxon>Pseudomonadati</taxon>
        <taxon>Bacteroidota</taxon>
        <taxon>Flavobacteriia</taxon>
        <taxon>Flavobacteriales</taxon>
        <taxon>Flavobacteriaceae</taxon>
        <taxon>Christiangramia</taxon>
    </lineage>
</organism>
<dbReference type="SUPFAM" id="SSF49299">
    <property type="entry name" value="PKD domain"/>
    <property type="match status" value="1"/>
</dbReference>
<dbReference type="PROSITE" id="PS00138">
    <property type="entry name" value="SUBTILASE_SER"/>
    <property type="match status" value="1"/>
</dbReference>
<evidence type="ECO:0000313" key="9">
    <source>
        <dbReference type="Proteomes" id="UP001155077"/>
    </source>
</evidence>
<dbReference type="Gene3D" id="3.30.70.80">
    <property type="entry name" value="Peptidase S8 propeptide/proteinase inhibitor I9"/>
    <property type="match status" value="1"/>
</dbReference>
<feature type="active site" description="Charge relay system" evidence="5">
    <location>
        <position position="147"/>
    </location>
</feature>
<dbReference type="PROSITE" id="PS51892">
    <property type="entry name" value="SUBTILASE"/>
    <property type="match status" value="1"/>
</dbReference>
<dbReference type="InterPro" id="IPR023827">
    <property type="entry name" value="Peptidase_S8_Asp-AS"/>
</dbReference>
<dbReference type="CDD" id="cd04077">
    <property type="entry name" value="Peptidases_S8_PCSK9_ProteinaseK_like"/>
    <property type="match status" value="1"/>
</dbReference>
<dbReference type="RefSeq" id="WP_252114558.1">
    <property type="nucleotide sequence ID" value="NZ_JAMSCK010000005.1"/>
</dbReference>
<dbReference type="Pfam" id="PF18911">
    <property type="entry name" value="PKD_4"/>
    <property type="match status" value="1"/>
</dbReference>
<dbReference type="Pfam" id="PF00082">
    <property type="entry name" value="Peptidase_S8"/>
    <property type="match status" value="1"/>
</dbReference>
<dbReference type="PRINTS" id="PR00723">
    <property type="entry name" value="SUBTILISIN"/>
</dbReference>
<dbReference type="PANTHER" id="PTHR43806">
    <property type="entry name" value="PEPTIDASE S8"/>
    <property type="match status" value="1"/>
</dbReference>
<dbReference type="EMBL" id="JAMSCK010000005">
    <property type="protein sequence ID" value="MCM8570437.1"/>
    <property type="molecule type" value="Genomic_DNA"/>
</dbReference>
<dbReference type="InterPro" id="IPR000601">
    <property type="entry name" value="PKD_dom"/>
</dbReference>
<evidence type="ECO:0000256" key="4">
    <source>
        <dbReference type="ARBA" id="ARBA00022825"/>
    </source>
</evidence>
<dbReference type="SUPFAM" id="SSF54897">
    <property type="entry name" value="Protease propeptides/inhibitors"/>
    <property type="match status" value="1"/>
</dbReference>
<evidence type="ECO:0000313" key="8">
    <source>
        <dbReference type="EMBL" id="MCM8570437.1"/>
    </source>
</evidence>
<dbReference type="PROSITE" id="PS50093">
    <property type="entry name" value="PKD"/>
    <property type="match status" value="1"/>
</dbReference>
<dbReference type="InterPro" id="IPR013783">
    <property type="entry name" value="Ig-like_fold"/>
</dbReference>
<dbReference type="InterPro" id="IPR036852">
    <property type="entry name" value="Peptidase_S8/S53_dom_sf"/>
</dbReference>
<keyword evidence="4 5" id="KW-0720">Serine protease</keyword>
<feature type="active site" description="Charge relay system" evidence="5">
    <location>
        <position position="344"/>
    </location>
</feature>
<dbReference type="Gene3D" id="2.60.40.10">
    <property type="entry name" value="Immunoglobulins"/>
    <property type="match status" value="1"/>
</dbReference>
<dbReference type="PANTHER" id="PTHR43806:SF11">
    <property type="entry name" value="CEREVISIN-RELATED"/>
    <property type="match status" value="1"/>
</dbReference>
<evidence type="ECO:0000256" key="2">
    <source>
        <dbReference type="ARBA" id="ARBA00022670"/>
    </source>
</evidence>
<evidence type="ECO:0000256" key="3">
    <source>
        <dbReference type="ARBA" id="ARBA00022801"/>
    </source>
</evidence>
<accession>A0ABT0Z3X3</accession>
<comment type="caution">
    <text evidence="8">The sequence shown here is derived from an EMBL/GenBank/DDBJ whole genome shotgun (WGS) entry which is preliminary data.</text>
</comment>
<dbReference type="Pfam" id="PF05922">
    <property type="entry name" value="Inhibitor_I9"/>
    <property type="match status" value="1"/>
</dbReference>
<dbReference type="SUPFAM" id="SSF52743">
    <property type="entry name" value="Subtilisin-like"/>
    <property type="match status" value="1"/>
</dbReference>
<keyword evidence="3 5" id="KW-0378">Hydrolase</keyword>
<gene>
    <name evidence="8" type="ORF">NE848_13670</name>
</gene>
<comment type="similarity">
    <text evidence="1 5 6">Belongs to the peptidase S8 family.</text>
</comment>
<dbReference type="InterPro" id="IPR015500">
    <property type="entry name" value="Peptidase_S8_subtilisin-rel"/>
</dbReference>
<dbReference type="Gene3D" id="3.40.50.200">
    <property type="entry name" value="Peptidase S8/S53 domain"/>
    <property type="match status" value="1"/>
</dbReference>
<reference evidence="8" key="1">
    <citation type="submission" date="2022-06" db="EMBL/GenBank/DDBJ databases">
        <title>Gramella sediminis sp. nov., isolated from deep-sea sediment of the Indian Ocean.</title>
        <authorList>
            <person name="Yang L."/>
        </authorList>
    </citation>
    <scope>NUCLEOTIDE SEQUENCE</scope>
    <source>
        <strain evidence="8">HMD3159</strain>
    </source>
</reference>
<dbReference type="CDD" id="cd00146">
    <property type="entry name" value="PKD"/>
    <property type="match status" value="1"/>
</dbReference>
<evidence type="ECO:0000256" key="1">
    <source>
        <dbReference type="ARBA" id="ARBA00011073"/>
    </source>
</evidence>
<proteinExistence type="inferred from homology"/>
<protein>
    <submittedName>
        <fullName evidence="8">S8 family serine peptidase</fullName>
    </submittedName>
</protein>
<feature type="domain" description="PKD" evidence="7">
    <location>
        <begin position="493"/>
        <end position="580"/>
    </location>
</feature>
<dbReference type="InterPro" id="IPR010259">
    <property type="entry name" value="S8pro/Inhibitor_I9"/>
</dbReference>
<dbReference type="InterPro" id="IPR037045">
    <property type="entry name" value="S8pro/Inhibitor_I9_sf"/>
</dbReference>